<dbReference type="GO" id="GO:0005543">
    <property type="term" value="F:phospholipid binding"/>
    <property type="evidence" value="ECO:0007669"/>
    <property type="project" value="UniProtKB-UniRule"/>
</dbReference>
<dbReference type="GO" id="GO:0015629">
    <property type="term" value="C:actin cytoskeleton"/>
    <property type="evidence" value="ECO:0007669"/>
    <property type="project" value="UniProtKB-UniRule"/>
</dbReference>
<comment type="similarity">
    <text evidence="1">Belongs to the profilin family.</text>
</comment>
<evidence type="ECO:0000256" key="2">
    <source>
        <dbReference type="PIRSR" id="PIRSR022993-1"/>
    </source>
</evidence>
<comment type="subunit">
    <text evidence="1">Binds actin.</text>
</comment>
<dbReference type="InterPro" id="IPR036140">
    <property type="entry name" value="PFN_sf"/>
</dbReference>
<dbReference type="Gene3D" id="3.30.450.30">
    <property type="entry name" value="Dynein light chain 2a, cytoplasmic"/>
    <property type="match status" value="1"/>
</dbReference>
<dbReference type="SUPFAM" id="SSF55770">
    <property type="entry name" value="Profilin (actin-binding protein)"/>
    <property type="match status" value="1"/>
</dbReference>
<dbReference type="VEuPathDB" id="PiroplasmaDB:BOVATA_021980"/>
<sequence>MADWVPTIKQLALADNACFGCGIANAEDGELFSAADIDHEELCWDSVYRDPYEYEAADETGATVKHQIVEKATIMEVFEQKRSSIGIFIGGNKYTFASYDDDCQSGEYTFKCVSAAKTKGGAHLVMTPGGYIIICVFDETRGQNKTTSRMAAFALAEYMAANGY</sequence>
<keyword evidence="1" id="KW-0963">Cytoplasm</keyword>
<gene>
    <name evidence="3" type="ORF">BOVATA_021980</name>
</gene>
<dbReference type="EMBL" id="BDSA01000002">
    <property type="protein sequence ID" value="GBE60705.1"/>
    <property type="molecule type" value="Genomic_DNA"/>
</dbReference>
<dbReference type="Proteomes" id="UP000236319">
    <property type="component" value="Unassembled WGS sequence"/>
</dbReference>
<dbReference type="GO" id="GO:0060327">
    <property type="term" value="P:cytoplasmic actin-based contraction involved in cell motility"/>
    <property type="evidence" value="ECO:0007669"/>
    <property type="project" value="UniProtKB-UniRule"/>
</dbReference>
<reference evidence="3 4" key="1">
    <citation type="journal article" date="2017" name="BMC Genomics">
        <title>Whole-genome assembly of Babesia ovata and comparative genomics between closely related pathogens.</title>
        <authorList>
            <person name="Yamagishi J."/>
            <person name="Asada M."/>
            <person name="Hakimi H."/>
            <person name="Tanaka T.Q."/>
            <person name="Sugimoto C."/>
            <person name="Kawazu S."/>
        </authorList>
    </citation>
    <scope>NUCLEOTIDE SEQUENCE [LARGE SCALE GENOMIC DNA]</scope>
    <source>
        <strain evidence="3 4">Miyake</strain>
    </source>
</reference>
<feature type="site" description="Interaction with Pro-rich sequence" evidence="2">
    <location>
        <position position="32"/>
    </location>
</feature>
<evidence type="ECO:0000313" key="4">
    <source>
        <dbReference type="Proteomes" id="UP000236319"/>
    </source>
</evidence>
<proteinExistence type="inferred from homology"/>
<evidence type="ECO:0000313" key="3">
    <source>
        <dbReference type="EMBL" id="GBE60705.1"/>
    </source>
</evidence>
<dbReference type="GeneID" id="39874475"/>
<dbReference type="OrthoDB" id="421374at2759"/>
<dbReference type="GO" id="GO:0003785">
    <property type="term" value="F:actin monomer binding"/>
    <property type="evidence" value="ECO:0007669"/>
    <property type="project" value="UniProtKB-UniRule"/>
</dbReference>
<comment type="function">
    <text evidence="1">Binds to proline rich sequences in various regulatory formin-like proteins and also to membrane phospholipids. Binds to actin and affects the structure of the cytoskeleton.</text>
</comment>
<dbReference type="RefSeq" id="XP_028866948.1">
    <property type="nucleotide sequence ID" value="XM_029011115.1"/>
</dbReference>
<keyword evidence="1" id="KW-0446">Lipid-binding</keyword>
<dbReference type="Pfam" id="PF00235">
    <property type="entry name" value="Profilin"/>
    <property type="match status" value="1"/>
</dbReference>
<evidence type="ECO:0000256" key="1">
    <source>
        <dbReference type="PIRNR" id="PIRNR022993"/>
    </source>
</evidence>
<keyword evidence="4" id="KW-1185">Reference proteome</keyword>
<dbReference type="InterPro" id="IPR048278">
    <property type="entry name" value="PFN"/>
</dbReference>
<dbReference type="InterPro" id="IPR016814">
    <property type="entry name" value="Profilin_apicomplexa"/>
</dbReference>
<name>A0A2H6KCI5_9APIC</name>
<comment type="caution">
    <text evidence="3">The sequence shown here is derived from an EMBL/GenBank/DDBJ whole genome shotgun (WGS) entry which is preliminary data.</text>
</comment>
<organism evidence="3 4">
    <name type="scientific">Babesia ovata</name>
    <dbReference type="NCBI Taxonomy" id="189622"/>
    <lineage>
        <taxon>Eukaryota</taxon>
        <taxon>Sar</taxon>
        <taxon>Alveolata</taxon>
        <taxon>Apicomplexa</taxon>
        <taxon>Aconoidasida</taxon>
        <taxon>Piroplasmida</taxon>
        <taxon>Babesiidae</taxon>
        <taxon>Babesia</taxon>
    </lineage>
</organism>
<dbReference type="GO" id="GO:0030036">
    <property type="term" value="P:actin cytoskeleton organization"/>
    <property type="evidence" value="ECO:0007669"/>
    <property type="project" value="UniProtKB-UniRule"/>
</dbReference>
<keyword evidence="1" id="KW-0206">Cytoskeleton</keyword>
<comment type="subcellular location">
    <subcellularLocation>
        <location evidence="1">Cytoplasm</location>
        <location evidence="1">Cytoskeleton</location>
    </subcellularLocation>
</comment>
<protein>
    <recommendedName>
        <fullName evidence="1">Profilin</fullName>
    </recommendedName>
</protein>
<dbReference type="AlphaFoldDB" id="A0A2H6KCI5"/>
<dbReference type="PIRSF" id="PIRSF022993">
    <property type="entry name" value="Profilin_apicomplexa"/>
    <property type="match status" value="1"/>
</dbReference>
<accession>A0A2H6KCI5</accession>
<keyword evidence="1" id="KW-0009">Actin-binding</keyword>